<protein>
    <recommendedName>
        <fullName evidence="3">ISXO2-like transposase domain-containing protein</fullName>
    </recommendedName>
</protein>
<evidence type="ECO:0008006" key="3">
    <source>
        <dbReference type="Google" id="ProtNLM"/>
    </source>
</evidence>
<keyword evidence="2" id="KW-1185">Reference proteome</keyword>
<dbReference type="VEuPathDB" id="MicrosporidiaDB:EHP00_1112"/>
<evidence type="ECO:0000313" key="2">
    <source>
        <dbReference type="Proteomes" id="UP000192758"/>
    </source>
</evidence>
<gene>
    <name evidence="1" type="ORF">EHP00_1112</name>
</gene>
<dbReference type="Proteomes" id="UP000192758">
    <property type="component" value="Unassembled WGS sequence"/>
</dbReference>
<accession>A0A1W0E4W4</accession>
<reference evidence="1 2" key="1">
    <citation type="journal article" date="2017" name="Environ. Microbiol.">
        <title>Decay of the glycolytic pathway and adaptation to intranuclear parasitism within Enterocytozoonidae microsporidia.</title>
        <authorList>
            <person name="Wiredu Boakye D."/>
            <person name="Jaroenlak P."/>
            <person name="Prachumwat A."/>
            <person name="Williams T.A."/>
            <person name="Bateman K.S."/>
            <person name="Itsathitphaisarn O."/>
            <person name="Sritunyalucksana K."/>
            <person name="Paszkiewicz K.H."/>
            <person name="Moore K.A."/>
            <person name="Stentiford G.D."/>
            <person name="Williams B.A."/>
        </authorList>
    </citation>
    <scope>NUCLEOTIDE SEQUENCE [LARGE SCALE GENOMIC DNA]</scope>
    <source>
        <strain evidence="1 2">TH1</strain>
    </source>
</reference>
<dbReference type="OrthoDB" id="2192877at2759"/>
<comment type="caution">
    <text evidence="1">The sequence shown here is derived from an EMBL/GenBank/DDBJ whole genome shotgun (WGS) entry which is preliminary data.</text>
</comment>
<organism evidence="1 2">
    <name type="scientific">Ecytonucleospora hepatopenaei</name>
    <dbReference type="NCBI Taxonomy" id="646526"/>
    <lineage>
        <taxon>Eukaryota</taxon>
        <taxon>Fungi</taxon>
        <taxon>Fungi incertae sedis</taxon>
        <taxon>Microsporidia</taxon>
        <taxon>Enterocytozoonidae</taxon>
        <taxon>Ecytonucleospora</taxon>
    </lineage>
</organism>
<name>A0A1W0E4W4_9MICR</name>
<dbReference type="AlphaFoldDB" id="A0A1W0E4W4"/>
<proteinExistence type="predicted"/>
<evidence type="ECO:0000313" key="1">
    <source>
        <dbReference type="EMBL" id="OQS54280.1"/>
    </source>
</evidence>
<dbReference type="EMBL" id="MNPJ01000021">
    <property type="protein sequence ID" value="OQS54280.1"/>
    <property type="molecule type" value="Genomic_DNA"/>
</dbReference>
<sequence length="81" mass="9607">MPYRYKKLKKLVSKTNHYVKKHYDRFLNTIGGEGVIVEIDESKFGKRKYNRGHKVKSVWVLGMVEKTADRRIVLLLVKDRT</sequence>